<dbReference type="AlphaFoldDB" id="A0AA40AVE0"/>
<feature type="domain" description="Protein kinase" evidence="1">
    <location>
        <begin position="58"/>
        <end position="287"/>
    </location>
</feature>
<dbReference type="GeneID" id="85331177"/>
<name>A0AA40AVE0_9PEZI</name>
<proteinExistence type="predicted"/>
<protein>
    <submittedName>
        <fullName evidence="2">Kinase-like domain-containing protein</fullName>
    </submittedName>
</protein>
<dbReference type="InterPro" id="IPR011009">
    <property type="entry name" value="Kinase-like_dom_sf"/>
</dbReference>
<dbReference type="InterPro" id="IPR051681">
    <property type="entry name" value="Ser/Thr_Kinases-Pseudokinases"/>
</dbReference>
<keyword evidence="3" id="KW-1185">Reference proteome</keyword>
<dbReference type="Gene3D" id="1.10.510.10">
    <property type="entry name" value="Transferase(Phosphotransferase) domain 1"/>
    <property type="match status" value="1"/>
</dbReference>
<gene>
    <name evidence="2" type="ORF">B0T26DRAFT_870687</name>
</gene>
<dbReference type="PANTHER" id="PTHR44329">
    <property type="entry name" value="SERINE/THREONINE-PROTEIN KINASE TNNI3K-RELATED"/>
    <property type="match status" value="1"/>
</dbReference>
<evidence type="ECO:0000313" key="2">
    <source>
        <dbReference type="EMBL" id="KAK0722664.1"/>
    </source>
</evidence>
<dbReference type="PROSITE" id="PS50011">
    <property type="entry name" value="PROTEIN_KINASE_DOM"/>
    <property type="match status" value="1"/>
</dbReference>
<dbReference type="Pfam" id="PF00069">
    <property type="entry name" value="Pkinase"/>
    <property type="match status" value="1"/>
</dbReference>
<dbReference type="SUPFAM" id="SSF56112">
    <property type="entry name" value="Protein kinase-like (PK-like)"/>
    <property type="match status" value="1"/>
</dbReference>
<evidence type="ECO:0000313" key="3">
    <source>
        <dbReference type="Proteomes" id="UP001172101"/>
    </source>
</evidence>
<dbReference type="Proteomes" id="UP001172101">
    <property type="component" value="Unassembled WGS sequence"/>
</dbReference>
<comment type="caution">
    <text evidence="2">The sequence shown here is derived from an EMBL/GenBank/DDBJ whole genome shotgun (WGS) entry which is preliminary data.</text>
</comment>
<keyword evidence="2" id="KW-0418">Kinase</keyword>
<dbReference type="GO" id="GO:0004674">
    <property type="term" value="F:protein serine/threonine kinase activity"/>
    <property type="evidence" value="ECO:0007669"/>
    <property type="project" value="TreeGrafter"/>
</dbReference>
<dbReference type="EMBL" id="JAUIRO010000003">
    <property type="protein sequence ID" value="KAK0722664.1"/>
    <property type="molecule type" value="Genomic_DNA"/>
</dbReference>
<dbReference type="GO" id="GO:0005524">
    <property type="term" value="F:ATP binding"/>
    <property type="evidence" value="ECO:0007669"/>
    <property type="project" value="InterPro"/>
</dbReference>
<sequence>MSQDELSLRFSAATASKRPISQRATPAPVPDFASFLVAFIDIFMSDGFYTDFGAADDMVCVKVMGSDALFETKLVEPRWEIILRSQHVVLRRPNLAIDAATKRSVDPKLVKAIVTDLRVMYHPALRHHPNILAVHGCAWLSEPRLLVISACPAILPLDLDAKLRLAGGIARGVSALHACRIVHWDLGPENVLVTRGQDGKLTAKLASFAMSLVLDEGWSPEPWAGGTRHWMAPEWGTAGTDEELYSTDESSSVGIERAGEIRALLQSLLGPANKRSLDLLLRSQAND</sequence>
<organism evidence="2 3">
    <name type="scientific">Lasiosphaeria miniovina</name>
    <dbReference type="NCBI Taxonomy" id="1954250"/>
    <lineage>
        <taxon>Eukaryota</taxon>
        <taxon>Fungi</taxon>
        <taxon>Dikarya</taxon>
        <taxon>Ascomycota</taxon>
        <taxon>Pezizomycotina</taxon>
        <taxon>Sordariomycetes</taxon>
        <taxon>Sordariomycetidae</taxon>
        <taxon>Sordariales</taxon>
        <taxon>Lasiosphaeriaceae</taxon>
        <taxon>Lasiosphaeria</taxon>
    </lineage>
</organism>
<evidence type="ECO:0000259" key="1">
    <source>
        <dbReference type="PROSITE" id="PS50011"/>
    </source>
</evidence>
<reference evidence="2" key="1">
    <citation type="submission" date="2023-06" db="EMBL/GenBank/DDBJ databases">
        <title>Genome-scale phylogeny and comparative genomics of the fungal order Sordariales.</title>
        <authorList>
            <consortium name="Lawrence Berkeley National Laboratory"/>
            <person name="Hensen N."/>
            <person name="Bonometti L."/>
            <person name="Westerberg I."/>
            <person name="Brannstrom I.O."/>
            <person name="Guillou S."/>
            <person name="Cros-Aarteil S."/>
            <person name="Calhoun S."/>
            <person name="Haridas S."/>
            <person name="Kuo A."/>
            <person name="Mondo S."/>
            <person name="Pangilinan J."/>
            <person name="Riley R."/>
            <person name="LaButti K."/>
            <person name="Andreopoulos B."/>
            <person name="Lipzen A."/>
            <person name="Chen C."/>
            <person name="Yanf M."/>
            <person name="Daum C."/>
            <person name="Ng V."/>
            <person name="Clum A."/>
            <person name="Steindorff A."/>
            <person name="Ohm R."/>
            <person name="Martin F."/>
            <person name="Silar P."/>
            <person name="Natvig D."/>
            <person name="Lalanne C."/>
            <person name="Gautier V."/>
            <person name="Ament-velasquez S.L."/>
            <person name="Kruys A."/>
            <person name="Hutchinson M.I."/>
            <person name="Powell A.J."/>
            <person name="Barry K."/>
            <person name="Miller A.N."/>
            <person name="Grigoriev I.V."/>
            <person name="Debuchy R."/>
            <person name="Gladieux P."/>
            <person name="Thoren M.H."/>
            <person name="Johannesson H."/>
        </authorList>
    </citation>
    <scope>NUCLEOTIDE SEQUENCE</scope>
    <source>
        <strain evidence="2">SMH2392-1A</strain>
    </source>
</reference>
<dbReference type="InterPro" id="IPR000719">
    <property type="entry name" value="Prot_kinase_dom"/>
</dbReference>
<dbReference type="RefSeq" id="XP_060298588.1">
    <property type="nucleotide sequence ID" value="XM_060447907.1"/>
</dbReference>
<keyword evidence="2" id="KW-0808">Transferase</keyword>
<accession>A0AA40AVE0</accession>